<feature type="region of interest" description="Disordered" evidence="1">
    <location>
        <begin position="1"/>
        <end position="35"/>
    </location>
</feature>
<evidence type="ECO:0000313" key="3">
    <source>
        <dbReference type="Proteomes" id="UP000583800"/>
    </source>
</evidence>
<comment type="caution">
    <text evidence="2">The sequence shown here is derived from an EMBL/GenBank/DDBJ whole genome shotgun (WGS) entry which is preliminary data.</text>
</comment>
<evidence type="ECO:0000256" key="1">
    <source>
        <dbReference type="SAM" id="MobiDB-lite"/>
    </source>
</evidence>
<name>A0A7X0C7C9_9ACTN</name>
<dbReference type="AlphaFoldDB" id="A0A7X0C7C9"/>
<feature type="compositionally biased region" description="Pro residues" evidence="1">
    <location>
        <begin position="1"/>
        <end position="12"/>
    </location>
</feature>
<protein>
    <submittedName>
        <fullName evidence="2">Uncharacterized protein</fullName>
    </submittedName>
</protein>
<accession>A0A7X0C7C9</accession>
<sequence>MPVPLVPRPPRPIQARRGVSELPGRELMRDGRRPG</sequence>
<feature type="compositionally biased region" description="Basic and acidic residues" evidence="1">
    <location>
        <begin position="23"/>
        <end position="35"/>
    </location>
</feature>
<organism evidence="2 3">
    <name type="scientific">Nonomuraea muscovyensis</name>
    <dbReference type="NCBI Taxonomy" id="1124761"/>
    <lineage>
        <taxon>Bacteria</taxon>
        <taxon>Bacillati</taxon>
        <taxon>Actinomycetota</taxon>
        <taxon>Actinomycetes</taxon>
        <taxon>Streptosporangiales</taxon>
        <taxon>Streptosporangiaceae</taxon>
        <taxon>Nonomuraea</taxon>
    </lineage>
</organism>
<reference evidence="2 3" key="1">
    <citation type="submission" date="2020-08" db="EMBL/GenBank/DDBJ databases">
        <title>Sequencing the genomes of 1000 actinobacteria strains.</title>
        <authorList>
            <person name="Klenk H.-P."/>
        </authorList>
    </citation>
    <scope>NUCLEOTIDE SEQUENCE [LARGE SCALE GENOMIC DNA]</scope>
    <source>
        <strain evidence="2 3">DSM 45913</strain>
    </source>
</reference>
<keyword evidence="3" id="KW-1185">Reference proteome</keyword>
<gene>
    <name evidence="2" type="ORF">FHU36_006038</name>
</gene>
<evidence type="ECO:0000313" key="2">
    <source>
        <dbReference type="EMBL" id="MBB6349493.1"/>
    </source>
</evidence>
<proteinExistence type="predicted"/>
<dbReference type="EMBL" id="JACHJB010000002">
    <property type="protein sequence ID" value="MBB6349493.1"/>
    <property type="molecule type" value="Genomic_DNA"/>
</dbReference>
<dbReference type="Proteomes" id="UP000583800">
    <property type="component" value="Unassembled WGS sequence"/>
</dbReference>